<organism evidence="3 4">
    <name type="scientific">Nocardia stercoris</name>
    <dbReference type="NCBI Taxonomy" id="2483361"/>
    <lineage>
        <taxon>Bacteria</taxon>
        <taxon>Bacillati</taxon>
        <taxon>Actinomycetota</taxon>
        <taxon>Actinomycetes</taxon>
        <taxon>Mycobacteriales</taxon>
        <taxon>Nocardiaceae</taxon>
        <taxon>Nocardia</taxon>
    </lineage>
</organism>
<dbReference type="PANTHER" id="PTHR42930">
    <property type="entry name" value="PHOSPHATE-SPECIFIC TRANSPORT SYSTEM ACCESSORY PROTEIN PHOU"/>
    <property type="match status" value="1"/>
</dbReference>
<comment type="caution">
    <text evidence="3">The sequence shown here is derived from an EMBL/GenBank/DDBJ whole genome shotgun (WGS) entry which is preliminary data.</text>
</comment>
<dbReference type="SUPFAM" id="SSF109755">
    <property type="entry name" value="PhoU-like"/>
    <property type="match status" value="1"/>
</dbReference>
<evidence type="ECO:0000313" key="3">
    <source>
        <dbReference type="EMBL" id="RMI34430.1"/>
    </source>
</evidence>
<reference evidence="3 4" key="1">
    <citation type="submission" date="2018-10" db="EMBL/GenBank/DDBJ databases">
        <title>Isolation from cow dung.</title>
        <authorList>
            <person name="Ling L."/>
        </authorList>
    </citation>
    <scope>NUCLEOTIDE SEQUENCE [LARGE SCALE GENOMIC DNA]</scope>
    <source>
        <strain evidence="3 4">NEAU-LL90</strain>
    </source>
</reference>
<feature type="domain" description="PhoU" evidence="2">
    <location>
        <begin position="16"/>
        <end position="104"/>
    </location>
</feature>
<protein>
    <submittedName>
        <fullName evidence="3">Phosphate uptake regulator, PhoU</fullName>
    </submittedName>
</protein>
<gene>
    <name evidence="3" type="ORF">EBN03_06810</name>
</gene>
<keyword evidence="1" id="KW-0813">Transport</keyword>
<dbReference type="InterPro" id="IPR038078">
    <property type="entry name" value="PhoU-like_sf"/>
</dbReference>
<dbReference type="Proteomes" id="UP000279275">
    <property type="component" value="Unassembled WGS sequence"/>
</dbReference>
<dbReference type="AlphaFoldDB" id="A0A3M2LCI4"/>
<proteinExistence type="predicted"/>
<dbReference type="PANTHER" id="PTHR42930:SF3">
    <property type="entry name" value="PHOSPHATE-SPECIFIC TRANSPORT SYSTEM ACCESSORY PROTEIN PHOU"/>
    <property type="match status" value="1"/>
</dbReference>
<dbReference type="GO" id="GO:0006817">
    <property type="term" value="P:phosphate ion transport"/>
    <property type="evidence" value="ECO:0007669"/>
    <property type="project" value="UniProtKB-KW"/>
</dbReference>
<dbReference type="Pfam" id="PF01895">
    <property type="entry name" value="PhoU"/>
    <property type="match status" value="1"/>
</dbReference>
<name>A0A3M2LCI4_9NOCA</name>
<evidence type="ECO:0000259" key="2">
    <source>
        <dbReference type="Pfam" id="PF01895"/>
    </source>
</evidence>
<dbReference type="InterPro" id="IPR028366">
    <property type="entry name" value="PhoU"/>
</dbReference>
<keyword evidence="1" id="KW-0592">Phosphate transport</keyword>
<evidence type="ECO:0000313" key="4">
    <source>
        <dbReference type="Proteomes" id="UP000279275"/>
    </source>
</evidence>
<dbReference type="EMBL" id="RFFH01000002">
    <property type="protein sequence ID" value="RMI34430.1"/>
    <property type="molecule type" value="Genomic_DNA"/>
</dbReference>
<keyword evidence="4" id="KW-1185">Reference proteome</keyword>
<dbReference type="RefSeq" id="WP_122187352.1">
    <property type="nucleotide sequence ID" value="NZ_RFFH01000002.1"/>
</dbReference>
<dbReference type="Gene3D" id="1.20.58.220">
    <property type="entry name" value="Phosphate transport system protein phou homolog 2, domain 2"/>
    <property type="match status" value="1"/>
</dbReference>
<dbReference type="GO" id="GO:0045936">
    <property type="term" value="P:negative regulation of phosphate metabolic process"/>
    <property type="evidence" value="ECO:0007669"/>
    <property type="project" value="InterPro"/>
</dbReference>
<dbReference type="GO" id="GO:0030643">
    <property type="term" value="P:intracellular phosphate ion homeostasis"/>
    <property type="evidence" value="ECO:0007669"/>
    <property type="project" value="InterPro"/>
</dbReference>
<evidence type="ECO:0000256" key="1">
    <source>
        <dbReference type="ARBA" id="ARBA00022592"/>
    </source>
</evidence>
<dbReference type="OrthoDB" id="9814256at2"/>
<accession>A0A3M2LCI4</accession>
<dbReference type="InterPro" id="IPR026022">
    <property type="entry name" value="PhoU_dom"/>
</dbReference>
<sequence length="218" mass="23194">MRTKFSSELAALTDDLARLAKLARDAAELAMVAVADANLTVAYEVFALGEQLQLAYGACENRAVLLLALEAPVARDLRHVVSAIQIADDLSQIGRLTDRIAETVVRHYPKPIAPPDLLATLGAIGSSVVTLATAAGHTITDRHPVPPAATGSADDTVPQRVQQLLSTVTAAEWPHGSATAVDLALLAHHWERCTAHLIRIGRLIQFFHTGVPLSADPE</sequence>